<protein>
    <submittedName>
        <fullName evidence="1">Uncharacterized protein</fullName>
    </submittedName>
</protein>
<dbReference type="KEGG" id="mhos:CXR34_08080"/>
<organism evidence="1 2">
    <name type="scientific">Microbacterium hominis</name>
    <dbReference type="NCBI Taxonomy" id="162426"/>
    <lineage>
        <taxon>Bacteria</taxon>
        <taxon>Bacillati</taxon>
        <taxon>Actinomycetota</taxon>
        <taxon>Actinomycetes</taxon>
        <taxon>Micrococcales</taxon>
        <taxon>Microbacteriaceae</taxon>
        <taxon>Microbacterium</taxon>
    </lineage>
</organism>
<evidence type="ECO:0000313" key="1">
    <source>
        <dbReference type="EMBL" id="AUG29422.1"/>
    </source>
</evidence>
<name>A0A2K9D964_9MICO</name>
<dbReference type="RefSeq" id="WP_016464810.1">
    <property type="nucleotide sequence ID" value="NZ_CP025299.1"/>
</dbReference>
<dbReference type="AlphaFoldDB" id="A0A2K9D964"/>
<accession>A0A2K9D964</accession>
<sequence>MTIELASPPQPVPARETERSMLDRLRVRYGRTYKNGPYVGRQFAIAEHVATKPGAWGGDRIADAIVLDTWGVPHAELTEPERLDTRWGERQSVHGFEVKVSRSDWLTELRDPEKAEAWARYCHYFWLVAADRSIVRDDLPDGWGLLVPHGTSLRAAVKPTRRTALAMPLPIVVSIARAVQKTEVDMAHRSAGRGADDG</sequence>
<proteinExistence type="predicted"/>
<dbReference type="Proteomes" id="UP000233276">
    <property type="component" value="Chromosome"/>
</dbReference>
<dbReference type="EMBL" id="CP025299">
    <property type="protein sequence ID" value="AUG29422.1"/>
    <property type="molecule type" value="Genomic_DNA"/>
</dbReference>
<reference evidence="1 2" key="1">
    <citation type="submission" date="2017-12" db="EMBL/GenBank/DDBJ databases">
        <title>Isolation and characterization of estrogens degradatiion strain Microbacterium hominis SJTG1.</title>
        <authorList>
            <person name="Xiong W."/>
            <person name="Yin C."/>
            <person name="Zheng D."/>
            <person name="Liang R."/>
        </authorList>
    </citation>
    <scope>NUCLEOTIDE SEQUENCE [LARGE SCALE GENOMIC DNA]</scope>
    <source>
        <strain evidence="1 2">SJTG1</strain>
    </source>
</reference>
<evidence type="ECO:0000313" key="2">
    <source>
        <dbReference type="Proteomes" id="UP000233276"/>
    </source>
</evidence>
<gene>
    <name evidence="1" type="ORF">CXR34_08080</name>
</gene>